<evidence type="ECO:0000313" key="9">
    <source>
        <dbReference type="Proteomes" id="UP000515202"/>
    </source>
</evidence>
<dbReference type="PROSITE" id="PS00149">
    <property type="entry name" value="SULFATASE_2"/>
    <property type="match status" value="1"/>
</dbReference>
<keyword evidence="7" id="KW-1133">Transmembrane helix</keyword>
<dbReference type="InterPro" id="IPR000917">
    <property type="entry name" value="Sulfatase_N"/>
</dbReference>
<keyword evidence="4" id="KW-0378">Hydrolase</keyword>
<dbReference type="PANTHER" id="PTHR42693">
    <property type="entry name" value="ARYLSULFATASE FAMILY MEMBER"/>
    <property type="match status" value="1"/>
</dbReference>
<dbReference type="InterPro" id="IPR024607">
    <property type="entry name" value="Sulfatase_CS"/>
</dbReference>
<evidence type="ECO:0000256" key="3">
    <source>
        <dbReference type="ARBA" id="ARBA00022723"/>
    </source>
</evidence>
<dbReference type="KEGG" id="pvp:105307837"/>
<dbReference type="PANTHER" id="PTHR42693:SF5">
    <property type="entry name" value="ARYLSULFATASE D"/>
    <property type="match status" value="1"/>
</dbReference>
<dbReference type="Pfam" id="PF00884">
    <property type="entry name" value="Sulfatase"/>
    <property type="match status" value="1"/>
</dbReference>
<dbReference type="SUPFAM" id="SSF53649">
    <property type="entry name" value="Alkaline phosphatase-like"/>
    <property type="match status" value="2"/>
</dbReference>
<gene>
    <name evidence="10" type="primary">LOC105307837</name>
</gene>
<feature type="region of interest" description="Disordered" evidence="6">
    <location>
        <begin position="366"/>
        <end position="399"/>
    </location>
</feature>
<dbReference type="Proteomes" id="UP000515202">
    <property type="component" value="Unplaced"/>
</dbReference>
<feature type="transmembrane region" description="Helical" evidence="7">
    <location>
        <begin position="94"/>
        <end position="111"/>
    </location>
</feature>
<dbReference type="GeneID" id="105307837"/>
<keyword evidence="7" id="KW-0812">Transmembrane</keyword>
<dbReference type="RefSeq" id="XP_023380831.1">
    <property type="nucleotide sequence ID" value="XM_023525063.1"/>
</dbReference>
<evidence type="ECO:0000256" key="6">
    <source>
        <dbReference type="SAM" id="MobiDB-lite"/>
    </source>
</evidence>
<evidence type="ECO:0000313" key="10">
    <source>
        <dbReference type="RefSeq" id="XP_023380831.1"/>
    </source>
</evidence>
<keyword evidence="9" id="KW-1185">Reference proteome</keyword>
<comment type="cofactor">
    <cofactor evidence="1">
        <name>Ca(2+)</name>
        <dbReference type="ChEBI" id="CHEBI:29108"/>
    </cofactor>
</comment>
<sequence length="671" mass="74171">MDTSGRTRVLPWNACSGGLPENETTFARILQQQGYSTGLIGKWHQGVNCHSRTDHCHHPLRHGFDYFYGMPLTLLSDCHPGWIGQVSSAMTPKLWHYTQLMALGVLTLAAGRTCGLVPVPRKAVAAAAGLVFLFFASWYTSFGFVRRWNCILMRNRDVVEQPMDLERTAGRLLEEAVAYIERNQHRPFLLFLSLLHVHLPLVTGRRFRGKSQHGLYGDNVEEMDWIVGEILRAVEDNGLRNRTLVYFTSDHGGCFESTDSEGQLGGWNGVYRASESEPEVPALSQPVVSRRGFWSLGCKNTSSLDAKVETNQHRPFLLFLSLLHVHLPLVTGRRFRGKSQHGLYGDNVEEMDWIVVYFGAKNPHPTESLAKAGGRRPGTRSDAAASPDGAPRSSALSGQKRASKTADLFTDIETDVLLRMSSWFTIATFPAVDVRGPFPDDASAGFADGSAVLSAGRLCAIARRCEILRAVEDNGLRNRTLVYFTSDHGGCFESTDSEGQLGGWNGVYRASESEPEVPALSQPVVCRRGFWSLGCKNTSSLDAKPPCLRPGGRLWKVHFMTPRLPPGEARTCYSLLSCPCSGEGVTWHSPPLLFDLSRDPSEAWPLTPGSEPLYHAVIARVDQAVREHEETLSPVPPQLSLGNILWKPWLQPCCGTFPFCSCSQDGDRGDM</sequence>
<dbReference type="Gene3D" id="1.10.287.550">
    <property type="entry name" value="Helix hairpin bin"/>
    <property type="match status" value="1"/>
</dbReference>
<accession>A0A6P6C0A7</accession>
<dbReference type="Gene3D" id="3.40.720.10">
    <property type="entry name" value="Alkaline Phosphatase, subunit A"/>
    <property type="match status" value="4"/>
</dbReference>
<evidence type="ECO:0000256" key="2">
    <source>
        <dbReference type="ARBA" id="ARBA00008779"/>
    </source>
</evidence>
<dbReference type="AlphaFoldDB" id="A0A6P6C0A7"/>
<feature type="domain" description="Sulfatase N-terminal" evidence="8">
    <location>
        <begin position="12"/>
        <end position="257"/>
    </location>
</feature>
<feature type="transmembrane region" description="Helical" evidence="7">
    <location>
        <begin position="123"/>
        <end position="145"/>
    </location>
</feature>
<comment type="similarity">
    <text evidence="2">Belongs to the sulfatase family.</text>
</comment>
<dbReference type="FunFam" id="1.10.287.550:FF:000001">
    <property type="entry name" value="Arylsulfatase E"/>
    <property type="match status" value="1"/>
</dbReference>
<keyword evidence="5" id="KW-0106">Calcium</keyword>
<keyword evidence="7" id="KW-0472">Membrane</keyword>
<evidence type="ECO:0000256" key="7">
    <source>
        <dbReference type="SAM" id="Phobius"/>
    </source>
</evidence>
<evidence type="ECO:0000256" key="4">
    <source>
        <dbReference type="ARBA" id="ARBA00022801"/>
    </source>
</evidence>
<name>A0A6P6C0A7_PTEVA</name>
<keyword evidence="3" id="KW-0479">Metal-binding</keyword>
<dbReference type="GO" id="GO:0004065">
    <property type="term" value="F:arylsulfatase activity"/>
    <property type="evidence" value="ECO:0007669"/>
    <property type="project" value="TreeGrafter"/>
</dbReference>
<dbReference type="InterPro" id="IPR050738">
    <property type="entry name" value="Sulfatase"/>
</dbReference>
<dbReference type="GO" id="GO:0046872">
    <property type="term" value="F:metal ion binding"/>
    <property type="evidence" value="ECO:0007669"/>
    <property type="project" value="UniProtKB-KW"/>
</dbReference>
<dbReference type="Gene3D" id="3.30.1120.10">
    <property type="match status" value="1"/>
</dbReference>
<dbReference type="InterPro" id="IPR017850">
    <property type="entry name" value="Alkaline_phosphatase_core_sf"/>
</dbReference>
<reference evidence="10" key="1">
    <citation type="submission" date="2025-08" db="UniProtKB">
        <authorList>
            <consortium name="RefSeq"/>
        </authorList>
    </citation>
    <scope>IDENTIFICATION</scope>
    <source>
        <tissue evidence="10">Kidney</tissue>
    </source>
</reference>
<proteinExistence type="inferred from homology"/>
<evidence type="ECO:0000256" key="1">
    <source>
        <dbReference type="ARBA" id="ARBA00001913"/>
    </source>
</evidence>
<protein>
    <submittedName>
        <fullName evidence="10">Arylsulfatase D-like</fullName>
    </submittedName>
</protein>
<dbReference type="OrthoDB" id="103349at2759"/>
<evidence type="ECO:0000259" key="8">
    <source>
        <dbReference type="Pfam" id="PF00884"/>
    </source>
</evidence>
<dbReference type="Pfam" id="PF14707">
    <property type="entry name" value="Sulfatase_C"/>
    <property type="match status" value="1"/>
</dbReference>
<evidence type="ECO:0000256" key="5">
    <source>
        <dbReference type="ARBA" id="ARBA00022837"/>
    </source>
</evidence>
<organism evidence="9 10">
    <name type="scientific">Pteropus vampyrus</name>
    <name type="common">Large flying fox</name>
    <dbReference type="NCBI Taxonomy" id="132908"/>
    <lineage>
        <taxon>Eukaryota</taxon>
        <taxon>Metazoa</taxon>
        <taxon>Chordata</taxon>
        <taxon>Craniata</taxon>
        <taxon>Vertebrata</taxon>
        <taxon>Euteleostomi</taxon>
        <taxon>Mammalia</taxon>
        <taxon>Eutheria</taxon>
        <taxon>Laurasiatheria</taxon>
        <taxon>Chiroptera</taxon>
        <taxon>Yinpterochiroptera</taxon>
        <taxon>Pteropodoidea</taxon>
        <taxon>Pteropodidae</taxon>
        <taxon>Pteropodinae</taxon>
        <taxon>Pteropus</taxon>
    </lineage>
</organism>